<dbReference type="AlphaFoldDB" id="A0A975P0R1"/>
<sequence length="76" mass="8589">MGPETVLRRRIQPLEKLEGYEQLKLVDVIFRKTEAYEPEGASSVLDFGGGSGSHCKQVQSLLVRWVVVEMPAMIER</sequence>
<dbReference type="RefSeq" id="WP_215605719.1">
    <property type="nucleotide sequence ID" value="NZ_CP076136.1"/>
</dbReference>
<proteinExistence type="predicted"/>
<dbReference type="InterPro" id="IPR029063">
    <property type="entry name" value="SAM-dependent_MTases_sf"/>
</dbReference>
<evidence type="ECO:0000313" key="1">
    <source>
        <dbReference type="EMBL" id="QWG24977.1"/>
    </source>
</evidence>
<evidence type="ECO:0008006" key="3">
    <source>
        <dbReference type="Google" id="ProtNLM"/>
    </source>
</evidence>
<accession>A0A975P0R1</accession>
<protein>
    <recommendedName>
        <fullName evidence="3">O-methyltransferase domain-containing protein</fullName>
    </recommendedName>
</protein>
<reference evidence="1 2" key="1">
    <citation type="submission" date="2021-06" db="EMBL/GenBank/DDBJ databases">
        <title>Bradyrhizobium sp. S2-11-4 Genome sequencing.</title>
        <authorList>
            <person name="Jin L."/>
        </authorList>
    </citation>
    <scope>NUCLEOTIDE SEQUENCE [LARGE SCALE GENOMIC DNA]</scope>
    <source>
        <strain evidence="1 2">S2-11-4</strain>
    </source>
</reference>
<name>A0A975P0R1_9BRAD</name>
<evidence type="ECO:0000313" key="2">
    <source>
        <dbReference type="Proteomes" id="UP000676951"/>
    </source>
</evidence>
<organism evidence="1 2">
    <name type="scientific">Bradyrhizobium sediminis</name>
    <dbReference type="NCBI Taxonomy" id="2840469"/>
    <lineage>
        <taxon>Bacteria</taxon>
        <taxon>Pseudomonadati</taxon>
        <taxon>Pseudomonadota</taxon>
        <taxon>Alphaproteobacteria</taxon>
        <taxon>Hyphomicrobiales</taxon>
        <taxon>Nitrobacteraceae</taxon>
        <taxon>Bradyrhizobium</taxon>
    </lineage>
</organism>
<keyword evidence="2" id="KW-1185">Reference proteome</keyword>
<dbReference type="EMBL" id="CP076136">
    <property type="protein sequence ID" value="QWG24977.1"/>
    <property type="molecule type" value="Genomic_DNA"/>
</dbReference>
<dbReference type="SUPFAM" id="SSF53335">
    <property type="entry name" value="S-adenosyl-L-methionine-dependent methyltransferases"/>
    <property type="match status" value="1"/>
</dbReference>
<gene>
    <name evidence="1" type="ORF">KMZ93_08910</name>
</gene>
<dbReference type="Proteomes" id="UP000676951">
    <property type="component" value="Chromosome"/>
</dbReference>